<feature type="domain" description="Reverse transcriptase zinc-binding" evidence="1">
    <location>
        <begin position="127"/>
        <end position="178"/>
    </location>
</feature>
<name>A0AA38WEJ6_9ASTR</name>
<feature type="non-terminal residue" evidence="2">
    <location>
        <position position="1"/>
    </location>
</feature>
<protein>
    <recommendedName>
        <fullName evidence="1">Reverse transcriptase zinc-binding domain-containing protein</fullName>
    </recommendedName>
</protein>
<dbReference type="EMBL" id="JARYMX010000003">
    <property type="protein sequence ID" value="KAJ9557777.1"/>
    <property type="molecule type" value="Genomic_DNA"/>
</dbReference>
<dbReference type="InterPro" id="IPR026960">
    <property type="entry name" value="RVT-Znf"/>
</dbReference>
<organism evidence="2 3">
    <name type="scientific">Centaurea solstitialis</name>
    <name type="common">yellow star-thistle</name>
    <dbReference type="NCBI Taxonomy" id="347529"/>
    <lineage>
        <taxon>Eukaryota</taxon>
        <taxon>Viridiplantae</taxon>
        <taxon>Streptophyta</taxon>
        <taxon>Embryophyta</taxon>
        <taxon>Tracheophyta</taxon>
        <taxon>Spermatophyta</taxon>
        <taxon>Magnoliopsida</taxon>
        <taxon>eudicotyledons</taxon>
        <taxon>Gunneridae</taxon>
        <taxon>Pentapetalae</taxon>
        <taxon>asterids</taxon>
        <taxon>campanulids</taxon>
        <taxon>Asterales</taxon>
        <taxon>Asteraceae</taxon>
        <taxon>Carduoideae</taxon>
        <taxon>Cardueae</taxon>
        <taxon>Centaureinae</taxon>
        <taxon>Centaurea</taxon>
    </lineage>
</organism>
<evidence type="ECO:0000313" key="2">
    <source>
        <dbReference type="EMBL" id="KAJ9557777.1"/>
    </source>
</evidence>
<dbReference type="Pfam" id="PF13966">
    <property type="entry name" value="zf-RVT"/>
    <property type="match status" value="1"/>
</dbReference>
<comment type="caution">
    <text evidence="2">The sequence shown here is derived from an EMBL/GenBank/DDBJ whole genome shotgun (WGS) entry which is preliminary data.</text>
</comment>
<reference evidence="2" key="1">
    <citation type="submission" date="2023-03" db="EMBL/GenBank/DDBJ databases">
        <title>Chromosome-scale reference genome and RAD-based genetic map of yellow starthistle (Centaurea solstitialis) reveal putative structural variation and QTLs associated with invader traits.</title>
        <authorList>
            <person name="Reatini B."/>
            <person name="Cang F.A."/>
            <person name="Jiang Q."/>
            <person name="Mckibben M.T.W."/>
            <person name="Barker M.S."/>
            <person name="Rieseberg L.H."/>
            <person name="Dlugosch K.M."/>
        </authorList>
    </citation>
    <scope>NUCLEOTIDE SEQUENCE</scope>
    <source>
        <strain evidence="2">CAN-66</strain>
        <tissue evidence="2">Leaf</tissue>
    </source>
</reference>
<dbReference type="Proteomes" id="UP001172457">
    <property type="component" value="Chromosome 3"/>
</dbReference>
<evidence type="ECO:0000313" key="3">
    <source>
        <dbReference type="Proteomes" id="UP001172457"/>
    </source>
</evidence>
<keyword evidence="3" id="KW-1185">Reference proteome</keyword>
<evidence type="ECO:0000259" key="1">
    <source>
        <dbReference type="Pfam" id="PF13966"/>
    </source>
</evidence>
<proteinExistence type="predicted"/>
<dbReference type="AlphaFoldDB" id="A0AA38WEJ6"/>
<sequence length="180" mass="20476">MSSRCGTLTWKSIANIEKDMLKYNLSLHSLFTKKIGNGLKSSFQWEDRTSRGILGLHYPRLAALDNNNCSKADRWVRMISGSLTRGSLDVESGQHRYLLSRDSSESNRRLAPEQGWTGDESRINECRAKFEFFARGQNKLPTKENIINKGVLLDNTICGFCNMHLETGDHIFKECSKSLK</sequence>
<gene>
    <name evidence="2" type="ORF">OSB04_012391</name>
</gene>
<accession>A0AA38WEJ6</accession>